<reference evidence="2" key="1">
    <citation type="submission" date="2016-01" db="EMBL/GenBank/DDBJ databases">
        <authorList>
            <person name="Regsiter A."/>
            <person name="william w."/>
        </authorList>
    </citation>
    <scope>NUCLEOTIDE SEQUENCE</scope>
    <source>
        <strain evidence="2">NCPPB 1641</strain>
    </source>
</reference>
<dbReference type="Gene3D" id="3.90.226.10">
    <property type="entry name" value="2-enoyl-CoA Hydratase, Chain A, domain 1"/>
    <property type="match status" value="1"/>
</dbReference>
<dbReference type="RefSeq" id="WP_080854938.1">
    <property type="nucleotide sequence ID" value="NZ_LT009777.1"/>
</dbReference>
<dbReference type="AlphaFoldDB" id="A0A1S7U7A6"/>
<dbReference type="Pfam" id="PF00378">
    <property type="entry name" value="ECH_1"/>
    <property type="match status" value="1"/>
</dbReference>
<comment type="caution">
    <text evidence="2">The sequence shown here is derived from an EMBL/GenBank/DDBJ whole genome shotgun (WGS) entry which is preliminary data.</text>
</comment>
<keyword evidence="3" id="KW-1185">Reference proteome</keyword>
<dbReference type="Gene3D" id="1.10.12.10">
    <property type="entry name" value="Lyase 2-enoyl-coa Hydratase, Chain A, domain 2"/>
    <property type="match status" value="1"/>
</dbReference>
<dbReference type="Proteomes" id="UP000192140">
    <property type="component" value="Unassembled WGS sequence"/>
</dbReference>
<dbReference type="SUPFAM" id="SSF52096">
    <property type="entry name" value="ClpP/crotonase"/>
    <property type="match status" value="1"/>
</dbReference>
<accession>A0A1S7U7A6</accession>
<dbReference type="PANTHER" id="PTHR42964:SF1">
    <property type="entry name" value="POLYKETIDE BIOSYNTHESIS ENOYL-COA HYDRATASE PKSH-RELATED"/>
    <property type="match status" value="1"/>
</dbReference>
<name>A0A1S7U7A6_9HYPH</name>
<comment type="similarity">
    <text evidence="1">Belongs to the enoyl-CoA hydratase/isomerase family.</text>
</comment>
<dbReference type="InterPro" id="IPR001753">
    <property type="entry name" value="Enoyl-CoA_hydra/iso"/>
</dbReference>
<dbReference type="InterPro" id="IPR014748">
    <property type="entry name" value="Enoyl-CoA_hydra_C"/>
</dbReference>
<dbReference type="CDD" id="cd06558">
    <property type="entry name" value="crotonase-like"/>
    <property type="match status" value="1"/>
</dbReference>
<organism evidence="2 3">
    <name type="scientific">Agrobacterium deltaense NCPPB 1641</name>
    <dbReference type="NCBI Taxonomy" id="1183425"/>
    <lineage>
        <taxon>Bacteria</taxon>
        <taxon>Pseudomonadati</taxon>
        <taxon>Pseudomonadota</taxon>
        <taxon>Alphaproteobacteria</taxon>
        <taxon>Hyphomicrobiales</taxon>
        <taxon>Rhizobiaceae</taxon>
        <taxon>Rhizobium/Agrobacterium group</taxon>
        <taxon>Agrobacterium</taxon>
    </lineage>
</organism>
<evidence type="ECO:0000256" key="1">
    <source>
        <dbReference type="ARBA" id="ARBA00005254"/>
    </source>
</evidence>
<dbReference type="GO" id="GO:0008300">
    <property type="term" value="P:isoprenoid catabolic process"/>
    <property type="evidence" value="ECO:0007669"/>
    <property type="project" value="TreeGrafter"/>
</dbReference>
<dbReference type="EMBL" id="FCNP01000048">
    <property type="protein sequence ID" value="CVI62612.1"/>
    <property type="molecule type" value="Genomic_DNA"/>
</dbReference>
<sequence length="268" mass="28799">MSANAVTVSKDKVTGVGTVTLNRPDVLNALDRSLTYALREALAAVGLDPTVRAVVLQGAGGNFMAGGDIRTFAETLKLGATDRQQLFERFIGEVHESIIRIRRMDKPVVASVRGAVAGFGLSLMNSCDLVVAADNSYFTMAYRNIGASPDGSGTYGLPRIVGLKRAMEIALLGERFDAVKALEFGLVNRVVPVDELQTVSQAVALSLAQGPTLALARTKHLLNASLDRTLTEQLLAEQESFAACSLDEDFEIGLQSFIEKRRPVFKGR</sequence>
<protein>
    <submittedName>
        <fullName evidence="2">Enoyl-CoA hydratase/carnithine racemase</fullName>
    </submittedName>
</protein>
<dbReference type="InterPro" id="IPR051683">
    <property type="entry name" value="Enoyl-CoA_Hydratase/Isomerase"/>
</dbReference>
<evidence type="ECO:0000313" key="3">
    <source>
        <dbReference type="Proteomes" id="UP000192140"/>
    </source>
</evidence>
<dbReference type="InterPro" id="IPR029045">
    <property type="entry name" value="ClpP/crotonase-like_dom_sf"/>
</dbReference>
<proteinExistence type="inferred from homology"/>
<dbReference type="GO" id="GO:0003824">
    <property type="term" value="F:catalytic activity"/>
    <property type="evidence" value="ECO:0007669"/>
    <property type="project" value="UniProtKB-ARBA"/>
</dbReference>
<evidence type="ECO:0000313" key="2">
    <source>
        <dbReference type="EMBL" id="CVI62612.1"/>
    </source>
</evidence>
<gene>
    <name evidence="2" type="ORF">AGR7A_pAt10018</name>
</gene>
<dbReference type="PANTHER" id="PTHR42964">
    <property type="entry name" value="ENOYL-COA HYDRATASE"/>
    <property type="match status" value="1"/>
</dbReference>